<keyword evidence="3" id="KW-0813">Transport</keyword>
<comment type="subcellular location">
    <subcellularLocation>
        <location evidence="1">Cytoplasm</location>
        <location evidence="1">Cytoskeleton</location>
    </subcellularLocation>
</comment>
<dbReference type="STRING" id="1314800.A0A1B7NEL4"/>
<dbReference type="Gene3D" id="3.40.50.300">
    <property type="entry name" value="P-loop containing nucleotide triphosphate hydrolases"/>
    <property type="match status" value="1"/>
</dbReference>
<keyword evidence="7" id="KW-0067">ATP-binding</keyword>
<evidence type="ECO:0000313" key="12">
    <source>
        <dbReference type="EMBL" id="OAX43348.1"/>
    </source>
</evidence>
<dbReference type="InterPro" id="IPR022780">
    <property type="entry name" value="Dynein_light_int_chain"/>
</dbReference>
<protein>
    <submittedName>
        <fullName evidence="12">DLIC-domain-containing protein</fullName>
    </submittedName>
</protein>
<dbReference type="SUPFAM" id="SSF52540">
    <property type="entry name" value="P-loop containing nucleoside triphosphate hydrolases"/>
    <property type="match status" value="1"/>
</dbReference>
<proteinExistence type="inferred from homology"/>
<comment type="similarity">
    <text evidence="2">Belongs to the dynein light intermediate chain family.</text>
</comment>
<dbReference type="GO" id="GO:0007018">
    <property type="term" value="P:microtubule-based movement"/>
    <property type="evidence" value="ECO:0007669"/>
    <property type="project" value="InterPro"/>
</dbReference>
<keyword evidence="13" id="KW-1185">Reference proteome</keyword>
<dbReference type="PANTHER" id="PTHR12688">
    <property type="entry name" value="DYNEIN LIGHT INTERMEDIATE CHAIN"/>
    <property type="match status" value="1"/>
</dbReference>
<evidence type="ECO:0000256" key="6">
    <source>
        <dbReference type="ARBA" id="ARBA00022741"/>
    </source>
</evidence>
<evidence type="ECO:0000313" key="13">
    <source>
        <dbReference type="Proteomes" id="UP000092154"/>
    </source>
</evidence>
<feature type="region of interest" description="Disordered" evidence="11">
    <location>
        <begin position="453"/>
        <end position="551"/>
    </location>
</feature>
<dbReference type="EMBL" id="KV448139">
    <property type="protein sequence ID" value="OAX43348.1"/>
    <property type="molecule type" value="Genomic_DNA"/>
</dbReference>
<keyword evidence="8" id="KW-0243">Dynein</keyword>
<evidence type="ECO:0000256" key="2">
    <source>
        <dbReference type="ARBA" id="ARBA00006831"/>
    </source>
</evidence>
<dbReference type="GO" id="GO:0045504">
    <property type="term" value="F:dynein heavy chain binding"/>
    <property type="evidence" value="ECO:0007669"/>
    <property type="project" value="TreeGrafter"/>
</dbReference>
<dbReference type="InterPro" id="IPR027417">
    <property type="entry name" value="P-loop_NTPase"/>
</dbReference>
<sequence length="551" mass="59487">MEGSRPTTPEAPPENLWSSILDSVSSSRSIPSKQVLLLGPPSSGKSVLASALLQKPVSEESKDETRSDFALGYDWADIRDDEDTLARLSVYTVPSDATAHTALLPHFVPPRASLPHTLVMIVLDWTRPWTFVDDLYTWLNWVELWAKGDGSRDLEIVREENHERLQYHLQHYTEPSADAVPTSSNLSSNTVLPLGPGTLTHNSAGVPIVVVCTKADLIDEGNDLVGASTSGMGGMVKGKGGEWEERTDGVMQVLRTICLKYGSSLFYTTQQPSTLQVLRQYTLHLLFTPPAPSPMTSASEAPAPLRNPFVFHHKPNTLDRDRIVVPAGWDSWGKISVLREGFEAKAWGEAWETDFDTDVHESDDHPGARKMYRTLVPDQGFKQPPLPPFNAPMAEQAFLAKHYDENAKKPDRDPRGAFRNPTDTTAAGIVGPLGSSSFNLPNVERALSEMEAGMGTGSLNTGTTGDGARRLPQRGGAAGAGMTNHAGRPPPSSPTIGSSPSPTGGQSQHEVLQNFFQSLLSSKDRGGASGTARSMTPKTNGNTSGSEDTST</sequence>
<name>A0A1B7NEL4_9AGAM</name>
<keyword evidence="6" id="KW-0547">Nucleotide-binding</keyword>
<dbReference type="GO" id="GO:0000226">
    <property type="term" value="P:microtubule cytoskeleton organization"/>
    <property type="evidence" value="ECO:0007669"/>
    <property type="project" value="TreeGrafter"/>
</dbReference>
<dbReference type="Proteomes" id="UP000092154">
    <property type="component" value="Unassembled WGS sequence"/>
</dbReference>
<dbReference type="InParanoid" id="A0A1B7NEL4"/>
<evidence type="ECO:0000256" key="11">
    <source>
        <dbReference type="SAM" id="MobiDB-lite"/>
    </source>
</evidence>
<accession>A0A1B7NEL4</accession>
<feature type="compositionally biased region" description="Polar residues" evidence="11">
    <location>
        <begin position="531"/>
        <end position="551"/>
    </location>
</feature>
<feature type="compositionally biased region" description="Basic and acidic residues" evidence="11">
    <location>
        <begin position="406"/>
        <end position="416"/>
    </location>
</feature>
<dbReference type="GO" id="GO:0005524">
    <property type="term" value="F:ATP binding"/>
    <property type="evidence" value="ECO:0007669"/>
    <property type="project" value="UniProtKB-KW"/>
</dbReference>
<evidence type="ECO:0000256" key="9">
    <source>
        <dbReference type="ARBA" id="ARBA00023175"/>
    </source>
</evidence>
<dbReference type="InterPro" id="IPR008467">
    <property type="entry name" value="Dynein1_light_intermed_chain"/>
</dbReference>
<organism evidence="12 13">
    <name type="scientific">Rhizopogon vinicolor AM-OR11-026</name>
    <dbReference type="NCBI Taxonomy" id="1314800"/>
    <lineage>
        <taxon>Eukaryota</taxon>
        <taxon>Fungi</taxon>
        <taxon>Dikarya</taxon>
        <taxon>Basidiomycota</taxon>
        <taxon>Agaricomycotina</taxon>
        <taxon>Agaricomycetes</taxon>
        <taxon>Agaricomycetidae</taxon>
        <taxon>Boletales</taxon>
        <taxon>Suillineae</taxon>
        <taxon>Rhizopogonaceae</taxon>
        <taxon>Rhizopogon</taxon>
    </lineage>
</organism>
<gene>
    <name evidence="12" type="ORF">K503DRAFT_708671</name>
</gene>
<evidence type="ECO:0000256" key="4">
    <source>
        <dbReference type="ARBA" id="ARBA00022490"/>
    </source>
</evidence>
<keyword evidence="10" id="KW-0206">Cytoskeleton</keyword>
<keyword evidence="9" id="KW-0505">Motor protein</keyword>
<dbReference type="OrthoDB" id="27603at2759"/>
<feature type="compositionally biased region" description="Polar residues" evidence="11">
    <location>
        <begin position="509"/>
        <end position="521"/>
    </location>
</feature>
<evidence type="ECO:0000256" key="8">
    <source>
        <dbReference type="ARBA" id="ARBA00023017"/>
    </source>
</evidence>
<evidence type="ECO:0000256" key="3">
    <source>
        <dbReference type="ARBA" id="ARBA00022448"/>
    </source>
</evidence>
<dbReference type="Pfam" id="PF05783">
    <property type="entry name" value="DLIC"/>
    <property type="match status" value="2"/>
</dbReference>
<keyword evidence="5" id="KW-0493">Microtubule</keyword>
<keyword evidence="4" id="KW-0963">Cytoplasm</keyword>
<dbReference type="GO" id="GO:0005868">
    <property type="term" value="C:cytoplasmic dynein complex"/>
    <property type="evidence" value="ECO:0007669"/>
    <property type="project" value="InterPro"/>
</dbReference>
<dbReference type="GO" id="GO:0005874">
    <property type="term" value="C:microtubule"/>
    <property type="evidence" value="ECO:0007669"/>
    <property type="project" value="UniProtKB-KW"/>
</dbReference>
<dbReference type="AlphaFoldDB" id="A0A1B7NEL4"/>
<feature type="region of interest" description="Disordered" evidence="11">
    <location>
        <begin position="406"/>
        <end position="437"/>
    </location>
</feature>
<feature type="compositionally biased region" description="Low complexity" evidence="11">
    <location>
        <begin position="494"/>
        <end position="508"/>
    </location>
</feature>
<evidence type="ECO:0000256" key="7">
    <source>
        <dbReference type="ARBA" id="ARBA00022840"/>
    </source>
</evidence>
<evidence type="ECO:0000256" key="1">
    <source>
        <dbReference type="ARBA" id="ARBA00004245"/>
    </source>
</evidence>
<dbReference type="GO" id="GO:0035974">
    <property type="term" value="C:meiotic spindle pole body"/>
    <property type="evidence" value="ECO:0007669"/>
    <property type="project" value="TreeGrafter"/>
</dbReference>
<reference evidence="12 13" key="1">
    <citation type="submission" date="2016-06" db="EMBL/GenBank/DDBJ databases">
        <title>Comparative genomics of the ectomycorrhizal sister species Rhizopogon vinicolor and Rhizopogon vesiculosus (Basidiomycota: Boletales) reveals a divergence of the mating type B locus.</title>
        <authorList>
            <consortium name="DOE Joint Genome Institute"/>
            <person name="Mujic A.B."/>
            <person name="Kuo A."/>
            <person name="Tritt A."/>
            <person name="Lipzen A."/>
            <person name="Chen C."/>
            <person name="Johnson J."/>
            <person name="Sharma A."/>
            <person name="Barry K."/>
            <person name="Grigoriev I.V."/>
            <person name="Spatafora J.W."/>
        </authorList>
    </citation>
    <scope>NUCLEOTIDE SEQUENCE [LARGE SCALE GENOMIC DNA]</scope>
    <source>
        <strain evidence="12 13">AM-OR11-026</strain>
    </source>
</reference>
<dbReference type="PANTHER" id="PTHR12688:SF0">
    <property type="entry name" value="DYNEIN LIGHT INTERMEDIATE CHAIN"/>
    <property type="match status" value="1"/>
</dbReference>
<evidence type="ECO:0000256" key="5">
    <source>
        <dbReference type="ARBA" id="ARBA00022701"/>
    </source>
</evidence>
<evidence type="ECO:0000256" key="10">
    <source>
        <dbReference type="ARBA" id="ARBA00023212"/>
    </source>
</evidence>